<evidence type="ECO:0000313" key="3">
    <source>
        <dbReference type="Proteomes" id="UP000198703"/>
    </source>
</evidence>
<dbReference type="RefSeq" id="WP_093254273.1">
    <property type="nucleotide sequence ID" value="NZ_FNQM01000008.1"/>
</dbReference>
<protein>
    <submittedName>
        <fullName evidence="2">Methyltransferase, FkbM family</fullName>
    </submittedName>
</protein>
<keyword evidence="2" id="KW-0489">Methyltransferase</keyword>
<dbReference type="PANTHER" id="PTHR34203">
    <property type="entry name" value="METHYLTRANSFERASE, FKBM FAMILY PROTEIN"/>
    <property type="match status" value="1"/>
</dbReference>
<dbReference type="Pfam" id="PF05050">
    <property type="entry name" value="Methyltransf_21"/>
    <property type="match status" value="2"/>
</dbReference>
<keyword evidence="2" id="KW-0808">Transferase</keyword>
<feature type="domain" description="Methyltransferase FkbM" evidence="1">
    <location>
        <begin position="49"/>
        <end position="196"/>
    </location>
</feature>
<dbReference type="GO" id="GO:0008168">
    <property type="term" value="F:methyltransferase activity"/>
    <property type="evidence" value="ECO:0007669"/>
    <property type="project" value="UniProtKB-KW"/>
</dbReference>
<dbReference type="Gene3D" id="3.40.50.150">
    <property type="entry name" value="Vaccinia Virus protein VP39"/>
    <property type="match status" value="2"/>
</dbReference>
<name>A0A1H4CX57_9RHOB</name>
<dbReference type="NCBIfam" id="TIGR01444">
    <property type="entry name" value="fkbM_fam"/>
    <property type="match status" value="2"/>
</dbReference>
<dbReference type="GO" id="GO:0032259">
    <property type="term" value="P:methylation"/>
    <property type="evidence" value="ECO:0007669"/>
    <property type="project" value="UniProtKB-KW"/>
</dbReference>
<dbReference type="EMBL" id="FNQM01000008">
    <property type="protein sequence ID" value="SEA65035.1"/>
    <property type="molecule type" value="Genomic_DNA"/>
</dbReference>
<dbReference type="STRING" id="89524.SAMN05444370_10891"/>
<organism evidence="2 3">
    <name type="scientific">Rubrimonas cliftonensis</name>
    <dbReference type="NCBI Taxonomy" id="89524"/>
    <lineage>
        <taxon>Bacteria</taxon>
        <taxon>Pseudomonadati</taxon>
        <taxon>Pseudomonadota</taxon>
        <taxon>Alphaproteobacteria</taxon>
        <taxon>Rhodobacterales</taxon>
        <taxon>Paracoccaceae</taxon>
        <taxon>Rubrimonas</taxon>
    </lineage>
</organism>
<dbReference type="AlphaFoldDB" id="A0A1H4CX57"/>
<dbReference type="InterPro" id="IPR006342">
    <property type="entry name" value="FkbM_mtfrase"/>
</dbReference>
<evidence type="ECO:0000259" key="1">
    <source>
        <dbReference type="Pfam" id="PF05050"/>
    </source>
</evidence>
<reference evidence="2 3" key="1">
    <citation type="submission" date="2016-10" db="EMBL/GenBank/DDBJ databases">
        <authorList>
            <person name="de Groot N.N."/>
        </authorList>
    </citation>
    <scope>NUCLEOTIDE SEQUENCE [LARGE SCALE GENOMIC DNA]</scope>
    <source>
        <strain evidence="2 3">DSM 15345</strain>
    </source>
</reference>
<proteinExistence type="predicted"/>
<sequence length="841" mass="87692">MPSGNVSSPNADAWRKFERLTPPVTARVFEAIIENAYRAVLRPGDWAVDAGAHRARHTIPMARCVGPQGRVVAIEAASAMRDKLRAALDQAGDPAVQAIVEIAPFAVWSEPGVAEFTYFPKIGSGQSSLRALPGATAPSEKETVTLARIDDLVASPEKVRFIKLDVEGAEHHALLGATATLRAGRPMLAMEFGNAGAAERFGYGRDAFFALFRDAGYALHTALCGPMTPEMWGVPGPYYLFGLPEENPGALAGVLAPSLVAALSDECLATAALAAAPKDAPGADPVAAGPPTPLCAGLDAVARSVVFEALAHAPVAALRLEVCGATVAELRDAPAGRLSLTGPCPPEAGPDDVLRVIVGADVTLSAPLGALADVTPPTLRVSATEVDFTRETLRVRGWAVAPGPAFGVHLHRGGRRAAAAVVGQLRRDVARANAFLPADAGWMAAARMPGLAEEGGAEGGPALDMVLTCDGRVAGVARVSLGDRRPTAEEATIARLRRAVRAKAVAAPPERALRLIASDAFRKRWAVAPEGRAAHAREALVETVAARLTPGREIAVRLASGDLVWCDPIADTVMARAFLADAGYEAGFVAWAARQVRPGDAAIDVGAAYGVVSRALARRGARVVAVEPEPSSVARMTRSGLRFGDGSIDIVEAVAVEAAGQAVFGALPNSNIGAARVLENDDPATVSDYARSLSLLNERVLDPMLTAAKARRAYSADDVAVIRREAVTIDGLCSRFGLRDVALMKIDVEGGELMALRGAAALLDGAFGTPPLVAFEYSDLFPQRGGALGDVLDVFLSRGWRLFRFEHEKNLGGALLPVTGPDDAPEHDNLVAAPPGRAPAP</sequence>
<evidence type="ECO:0000313" key="2">
    <source>
        <dbReference type="EMBL" id="SEA65035.1"/>
    </source>
</evidence>
<gene>
    <name evidence="2" type="ORF">SAMN05444370_10891</name>
</gene>
<accession>A0A1H4CX57</accession>
<dbReference type="OrthoDB" id="5679686at2"/>
<feature type="domain" description="Methyltransferase FkbM" evidence="1">
    <location>
        <begin position="604"/>
        <end position="799"/>
    </location>
</feature>
<keyword evidence="3" id="KW-1185">Reference proteome</keyword>
<dbReference type="PANTHER" id="PTHR34203:SF15">
    <property type="entry name" value="SLL1173 PROTEIN"/>
    <property type="match status" value="1"/>
</dbReference>
<dbReference type="SUPFAM" id="SSF53335">
    <property type="entry name" value="S-adenosyl-L-methionine-dependent methyltransferases"/>
    <property type="match status" value="2"/>
</dbReference>
<dbReference type="InterPro" id="IPR052514">
    <property type="entry name" value="SAM-dependent_MTase"/>
</dbReference>
<dbReference type="InterPro" id="IPR029063">
    <property type="entry name" value="SAM-dependent_MTases_sf"/>
</dbReference>
<dbReference type="Proteomes" id="UP000198703">
    <property type="component" value="Unassembled WGS sequence"/>
</dbReference>